<proteinExistence type="predicted"/>
<dbReference type="EMBL" id="KX397369">
    <property type="protein sequence ID" value="ANZ49562.1"/>
    <property type="molecule type" value="Genomic_DNA"/>
</dbReference>
<dbReference type="Proteomes" id="UP000202923">
    <property type="component" value="Genome"/>
</dbReference>
<name>A0A1B2IE88_9CAUD</name>
<organism evidence="1 2">
    <name type="scientific">Erwinia phage vB_EamM_Kwan</name>
    <dbReference type="NCBI Taxonomy" id="1883374"/>
    <lineage>
        <taxon>Viruses</taxon>
        <taxon>Duplodnaviria</taxon>
        <taxon>Heunggongvirae</taxon>
        <taxon>Uroviricota</taxon>
        <taxon>Caudoviricetes</taxon>
        <taxon>Chimalliviridae</taxon>
        <taxon>Wellingtonvirus</taxon>
        <taxon>Wellingtonvirus wellington</taxon>
    </lineage>
</organism>
<evidence type="ECO:0000313" key="2">
    <source>
        <dbReference type="Proteomes" id="UP000202923"/>
    </source>
</evidence>
<gene>
    <name evidence="1" type="ORF">KWAN_210</name>
</gene>
<reference evidence="1 2" key="1">
    <citation type="submission" date="2016-06" db="EMBL/GenBank/DDBJ databases">
        <authorList>
            <person name="Kjaerup R.B."/>
            <person name="Dalgaard T.S."/>
            <person name="Juul-Madsen H.R."/>
        </authorList>
    </citation>
    <scope>NUCLEOTIDE SEQUENCE [LARGE SCALE GENOMIC DNA]</scope>
</reference>
<protein>
    <submittedName>
        <fullName evidence="1">Uncharacterized protein</fullName>
    </submittedName>
</protein>
<sequence>MITGLVLSGVCLWIIAKAFGYILRDVKRKEAFREG</sequence>
<dbReference type="RefSeq" id="YP_009278815.1">
    <property type="nucleotide sequence ID" value="NC_031010.1"/>
</dbReference>
<accession>A0A1B2IE88</accession>
<dbReference type="GeneID" id="29062054"/>
<dbReference type="KEGG" id="vg:29062054"/>
<evidence type="ECO:0000313" key="1">
    <source>
        <dbReference type="EMBL" id="ANZ49562.1"/>
    </source>
</evidence>